<evidence type="ECO:0000259" key="8">
    <source>
        <dbReference type="Pfam" id="PF01052"/>
    </source>
</evidence>
<evidence type="ECO:0000256" key="6">
    <source>
        <dbReference type="ARBA" id="ARBA00022779"/>
    </source>
</evidence>
<dbReference type="Proteomes" id="UP000540989">
    <property type="component" value="Unassembled WGS sequence"/>
</dbReference>
<keyword evidence="10" id="KW-1185">Reference proteome</keyword>
<dbReference type="InterPro" id="IPR001543">
    <property type="entry name" value="FliN-like_C"/>
</dbReference>
<dbReference type="GO" id="GO:0071973">
    <property type="term" value="P:bacterial-type flagellum-dependent cell motility"/>
    <property type="evidence" value="ECO:0007669"/>
    <property type="project" value="InterPro"/>
</dbReference>
<proteinExistence type="inferred from homology"/>
<keyword evidence="7" id="KW-0472">Membrane</keyword>
<dbReference type="SUPFAM" id="SSF101801">
    <property type="entry name" value="Surface presentation of antigens (SPOA)"/>
    <property type="match status" value="1"/>
</dbReference>
<comment type="similarity">
    <text evidence="2">Belongs to the FliN/MopA/SpaO family.</text>
</comment>
<comment type="subcellular location">
    <subcellularLocation>
        <location evidence="1">Cell membrane</location>
        <topology evidence="1">Peripheral membrane protein</topology>
        <orientation evidence="1">Cytoplasmic side</orientation>
    </subcellularLocation>
</comment>
<evidence type="ECO:0000256" key="7">
    <source>
        <dbReference type="ARBA" id="ARBA00023136"/>
    </source>
</evidence>
<dbReference type="GO" id="GO:0009425">
    <property type="term" value="C:bacterial-type flagellum basal body"/>
    <property type="evidence" value="ECO:0007669"/>
    <property type="project" value="InterPro"/>
</dbReference>
<dbReference type="RefSeq" id="WP_246408666.1">
    <property type="nucleotide sequence ID" value="NZ_JACHIP010000001.1"/>
</dbReference>
<evidence type="ECO:0000256" key="3">
    <source>
        <dbReference type="ARBA" id="ARBA00021897"/>
    </source>
</evidence>
<evidence type="ECO:0000256" key="5">
    <source>
        <dbReference type="ARBA" id="ARBA00022500"/>
    </source>
</evidence>
<dbReference type="EMBL" id="JACHIP010000001">
    <property type="protein sequence ID" value="MBB5056382.1"/>
    <property type="molecule type" value="Genomic_DNA"/>
</dbReference>
<dbReference type="AlphaFoldDB" id="A0A7W7ZAW0"/>
<evidence type="ECO:0000313" key="9">
    <source>
        <dbReference type="EMBL" id="MBB5056382.1"/>
    </source>
</evidence>
<dbReference type="GO" id="GO:0003774">
    <property type="term" value="F:cytoskeletal motor activity"/>
    <property type="evidence" value="ECO:0007669"/>
    <property type="project" value="InterPro"/>
</dbReference>
<evidence type="ECO:0000256" key="1">
    <source>
        <dbReference type="ARBA" id="ARBA00004413"/>
    </source>
</evidence>
<dbReference type="InterPro" id="IPR001172">
    <property type="entry name" value="FliN_T3SS_HrcQb"/>
</dbReference>
<dbReference type="InterPro" id="IPR036429">
    <property type="entry name" value="SpoA-like_sf"/>
</dbReference>
<dbReference type="Pfam" id="PF01052">
    <property type="entry name" value="FliMN_C"/>
    <property type="match status" value="1"/>
</dbReference>
<feature type="domain" description="Flagellar motor switch protein FliN-like C-terminal" evidence="8">
    <location>
        <begin position="184"/>
        <end position="254"/>
    </location>
</feature>
<evidence type="ECO:0000313" key="10">
    <source>
        <dbReference type="Proteomes" id="UP000540989"/>
    </source>
</evidence>
<dbReference type="PANTHER" id="PTHR43484:SF1">
    <property type="entry name" value="FLAGELLAR MOTOR SWITCH PROTEIN FLIN"/>
    <property type="match status" value="1"/>
</dbReference>
<comment type="caution">
    <text evidence="9">The sequence shown here is derived from an EMBL/GenBank/DDBJ whole genome shotgun (WGS) entry which is preliminary data.</text>
</comment>
<accession>A0A7W7ZAW0</accession>
<evidence type="ECO:0000256" key="2">
    <source>
        <dbReference type="ARBA" id="ARBA00009226"/>
    </source>
</evidence>
<keyword evidence="9" id="KW-0282">Flagellum</keyword>
<name>A0A7W7ZAW0_9BACT</name>
<keyword evidence="6" id="KW-0283">Flagellar rotation</keyword>
<dbReference type="InterPro" id="IPR051469">
    <property type="entry name" value="FliN/MopA/SpaO"/>
</dbReference>
<sequence>MQVSEMPESTRLIAEAFRGALNTALSNSSTSQWQVKAADELSSEKPDSSATVGYRFTFSGASSGDVIVGVYYSMLGRFRFRDLDDDTTAQKNQLLSALQGRVSLLEESLSKAGAVAIKVELVDNPVLGDHQVLQLNCRPESEGEEAGVAVHLCMSTKLLVDLKPAAASPFVFPQAAEAAANLDLVMDVELNVTLRFGQRQLALREVLELTSGSVVELDRQVDEPIELILDGRVVARGEAVIIDGNYGMRVTQVLQPFIA</sequence>
<dbReference type="Gene3D" id="2.30.330.10">
    <property type="entry name" value="SpoA-like"/>
    <property type="match status" value="1"/>
</dbReference>
<keyword evidence="5" id="KW-0145">Chemotaxis</keyword>
<dbReference type="GO" id="GO:0006935">
    <property type="term" value="P:chemotaxis"/>
    <property type="evidence" value="ECO:0007669"/>
    <property type="project" value="UniProtKB-KW"/>
</dbReference>
<reference evidence="9 10" key="1">
    <citation type="submission" date="2020-08" db="EMBL/GenBank/DDBJ databases">
        <title>Genomic Encyclopedia of Type Strains, Phase IV (KMG-V): Genome sequencing to study the core and pangenomes of soil and plant-associated prokaryotes.</title>
        <authorList>
            <person name="Whitman W."/>
        </authorList>
    </citation>
    <scope>NUCLEOTIDE SEQUENCE [LARGE SCALE GENOMIC DNA]</scope>
    <source>
        <strain evidence="9 10">M8UP14</strain>
    </source>
</reference>
<organism evidence="9 10">
    <name type="scientific">Granulicella aggregans</name>
    <dbReference type="NCBI Taxonomy" id="474949"/>
    <lineage>
        <taxon>Bacteria</taxon>
        <taxon>Pseudomonadati</taxon>
        <taxon>Acidobacteriota</taxon>
        <taxon>Terriglobia</taxon>
        <taxon>Terriglobales</taxon>
        <taxon>Acidobacteriaceae</taxon>
        <taxon>Granulicella</taxon>
    </lineage>
</organism>
<evidence type="ECO:0000256" key="4">
    <source>
        <dbReference type="ARBA" id="ARBA00022475"/>
    </source>
</evidence>
<dbReference type="GO" id="GO:0005886">
    <property type="term" value="C:plasma membrane"/>
    <property type="evidence" value="ECO:0007669"/>
    <property type="project" value="UniProtKB-SubCell"/>
</dbReference>
<dbReference type="PANTHER" id="PTHR43484">
    <property type="match status" value="1"/>
</dbReference>
<keyword evidence="9" id="KW-0966">Cell projection</keyword>
<dbReference type="PRINTS" id="PR00956">
    <property type="entry name" value="FLGMOTORFLIN"/>
</dbReference>
<gene>
    <name evidence="9" type="ORF">HDF16_001051</name>
</gene>
<keyword evidence="4" id="KW-1003">Cell membrane</keyword>
<protein>
    <recommendedName>
        <fullName evidence="3">Flagellar motor switch protein FliN</fullName>
    </recommendedName>
</protein>
<keyword evidence="9" id="KW-0969">Cilium</keyword>